<gene>
    <name evidence="8" type="ORF">KUTeg_021667</name>
</gene>
<dbReference type="PROSITE" id="PS50056">
    <property type="entry name" value="TYR_PHOSPHATASE_2"/>
    <property type="match status" value="1"/>
</dbReference>
<feature type="domain" description="Tyrosine specific protein phosphatases" evidence="7">
    <location>
        <begin position="63"/>
        <end position="126"/>
    </location>
</feature>
<evidence type="ECO:0000256" key="5">
    <source>
        <dbReference type="SAM" id="Coils"/>
    </source>
</evidence>
<dbReference type="SUPFAM" id="SSF52799">
    <property type="entry name" value="(Phosphotyrosine protein) phosphatases II"/>
    <property type="match status" value="1"/>
</dbReference>
<dbReference type="PANTHER" id="PTHR45848:SF4">
    <property type="entry name" value="DUAL SPECIFICITY PROTEIN PHOSPHATASE 12"/>
    <property type="match status" value="1"/>
</dbReference>
<dbReference type="InterPro" id="IPR016130">
    <property type="entry name" value="Tyr_Pase_AS"/>
</dbReference>
<feature type="coiled-coil region" evidence="5">
    <location>
        <begin position="141"/>
        <end position="168"/>
    </location>
</feature>
<comment type="similarity">
    <text evidence="1">Belongs to the protein-tyrosine phosphatase family. Non-receptor class dual specificity subfamily.</text>
</comment>
<evidence type="ECO:0000256" key="2">
    <source>
        <dbReference type="ARBA" id="ARBA00013064"/>
    </source>
</evidence>
<dbReference type="InterPro" id="IPR020422">
    <property type="entry name" value="TYR_PHOSPHATASE_DUAL_dom"/>
</dbReference>
<evidence type="ECO:0000256" key="1">
    <source>
        <dbReference type="ARBA" id="ARBA00008601"/>
    </source>
</evidence>
<dbReference type="InterPro" id="IPR029021">
    <property type="entry name" value="Prot-tyrosine_phosphatase-like"/>
</dbReference>
<protein>
    <recommendedName>
        <fullName evidence="2">protein-tyrosine-phosphatase</fullName>
        <ecNumber evidence="2">3.1.3.48</ecNumber>
    </recommendedName>
</protein>
<keyword evidence="4" id="KW-0904">Protein phosphatase</keyword>
<keyword evidence="9" id="KW-1185">Reference proteome</keyword>
<dbReference type="Proteomes" id="UP001217089">
    <property type="component" value="Unassembled WGS sequence"/>
</dbReference>
<dbReference type="InterPro" id="IPR000387">
    <property type="entry name" value="Tyr_Pase_dom"/>
</dbReference>
<evidence type="ECO:0000256" key="3">
    <source>
        <dbReference type="ARBA" id="ARBA00022801"/>
    </source>
</evidence>
<evidence type="ECO:0000259" key="7">
    <source>
        <dbReference type="PROSITE" id="PS50056"/>
    </source>
</evidence>
<evidence type="ECO:0000313" key="9">
    <source>
        <dbReference type="Proteomes" id="UP001217089"/>
    </source>
</evidence>
<dbReference type="InterPro" id="IPR016278">
    <property type="entry name" value="DUSP12"/>
</dbReference>
<dbReference type="EMBL" id="JARBDR010000919">
    <property type="protein sequence ID" value="KAJ8300148.1"/>
    <property type="molecule type" value="Genomic_DNA"/>
</dbReference>
<organism evidence="8 9">
    <name type="scientific">Tegillarca granosa</name>
    <name type="common">Malaysian cockle</name>
    <name type="synonym">Anadara granosa</name>
    <dbReference type="NCBI Taxonomy" id="220873"/>
    <lineage>
        <taxon>Eukaryota</taxon>
        <taxon>Metazoa</taxon>
        <taxon>Spiralia</taxon>
        <taxon>Lophotrochozoa</taxon>
        <taxon>Mollusca</taxon>
        <taxon>Bivalvia</taxon>
        <taxon>Autobranchia</taxon>
        <taxon>Pteriomorphia</taxon>
        <taxon>Arcoida</taxon>
        <taxon>Arcoidea</taxon>
        <taxon>Arcidae</taxon>
        <taxon>Tegillarca</taxon>
    </lineage>
</organism>
<evidence type="ECO:0000256" key="4">
    <source>
        <dbReference type="ARBA" id="ARBA00022912"/>
    </source>
</evidence>
<dbReference type="PIRSF" id="PIRSF000941">
    <property type="entry name" value="DUSP12"/>
    <property type="match status" value="1"/>
</dbReference>
<evidence type="ECO:0000259" key="6">
    <source>
        <dbReference type="PROSITE" id="PS50054"/>
    </source>
</evidence>
<name>A0ABQ9EA30_TEGGR</name>
<accession>A0ABQ9EA30</accession>
<feature type="domain" description="Tyrosine-protein phosphatase" evidence="6">
    <location>
        <begin position="7"/>
        <end position="147"/>
    </location>
</feature>
<comment type="caution">
    <text evidence="8">The sequence shown here is derived from an EMBL/GenBank/DDBJ whole genome shotgun (WGS) entry which is preliminary data.</text>
</comment>
<dbReference type="Gene3D" id="3.90.190.10">
    <property type="entry name" value="Protein tyrosine phosphatase superfamily"/>
    <property type="match status" value="1"/>
</dbReference>
<evidence type="ECO:0000313" key="8">
    <source>
        <dbReference type="EMBL" id="KAJ8300148.1"/>
    </source>
</evidence>
<dbReference type="PROSITE" id="PS50054">
    <property type="entry name" value="TYR_PHOSPHATASE_DUAL"/>
    <property type="match status" value="1"/>
</dbReference>
<keyword evidence="3" id="KW-0378">Hydrolase</keyword>
<proteinExistence type="inferred from homology"/>
<dbReference type="EC" id="3.1.3.48" evidence="2"/>
<reference evidence="8 9" key="1">
    <citation type="submission" date="2022-12" db="EMBL/GenBank/DDBJ databases">
        <title>Chromosome-level genome of Tegillarca granosa.</title>
        <authorList>
            <person name="Kim J."/>
        </authorList>
    </citation>
    <scope>NUCLEOTIDE SEQUENCE [LARGE SCALE GENOMIC DNA]</scope>
    <source>
        <strain evidence="8">Teg-2019</strain>
        <tissue evidence="8">Adductor muscle</tissue>
    </source>
</reference>
<dbReference type="PROSITE" id="PS00383">
    <property type="entry name" value="TYR_PHOSPHATASE_1"/>
    <property type="match status" value="1"/>
</dbReference>
<dbReference type="PANTHER" id="PTHR45848">
    <property type="entry name" value="DUAL SPECIFICITY PROTEIN PHOSPHATASE 12 FAMILY MEMBER"/>
    <property type="match status" value="1"/>
</dbReference>
<dbReference type="SMART" id="SM00195">
    <property type="entry name" value="DSPc"/>
    <property type="match status" value="1"/>
</dbReference>
<dbReference type="InterPro" id="IPR000340">
    <property type="entry name" value="Dual-sp_phosphatase_cat-dom"/>
</dbReference>
<sequence length="295" mass="33497">MSSPTLDLNEVIDNLFIGSKSAVRNADTLKAKGITHIMTVNDHPLPLVVSQDFKYKFVHGLDLEFTDLLTMFDECYQFIDEGRLQGSVIVHCLAGMSRSATIVIAYIMKKKQIGYGEALGIVREARRVKPNEGFSFQLLLYEEMNFKLDNTNEKYRKYKLKKLALKMQCKHPLFRKSGFLTHKEGEGEAAFDWRSKLSKHQSSDSSKVVNTNSVCDKSIFIEPVRWMKDKIQVPEGKLECPKCSAKIGSFLWYGQRCPCGTWVTPAFHIQTGKVDECKPVLLPDRTSNQLTTNVS</sequence>
<dbReference type="Pfam" id="PF00782">
    <property type="entry name" value="DSPc"/>
    <property type="match status" value="1"/>
</dbReference>
<keyword evidence="5" id="KW-0175">Coiled coil</keyword>
<dbReference type="CDD" id="cd14498">
    <property type="entry name" value="DSP"/>
    <property type="match status" value="1"/>
</dbReference>